<comment type="subcellular location">
    <subcellularLocation>
        <location evidence="1">Nucleus</location>
    </subcellularLocation>
</comment>
<feature type="domain" description="Helicase ATP-binding" evidence="13">
    <location>
        <begin position="168"/>
        <end position="336"/>
    </location>
</feature>
<dbReference type="GO" id="GO:0004518">
    <property type="term" value="F:nuclease activity"/>
    <property type="evidence" value="ECO:0007669"/>
    <property type="project" value="InterPro"/>
</dbReference>
<feature type="region of interest" description="Disordered" evidence="12">
    <location>
        <begin position="927"/>
        <end position="989"/>
    </location>
</feature>
<keyword evidence="5" id="KW-0378">Hydrolase</keyword>
<keyword evidence="8" id="KW-0234">DNA repair</keyword>
<evidence type="ECO:0000256" key="12">
    <source>
        <dbReference type="SAM" id="MobiDB-lite"/>
    </source>
</evidence>
<evidence type="ECO:0000256" key="8">
    <source>
        <dbReference type="ARBA" id="ARBA00023204"/>
    </source>
</evidence>
<dbReference type="Pfam" id="PF02732">
    <property type="entry name" value="ERCC4"/>
    <property type="match status" value="1"/>
</dbReference>
<dbReference type="CDD" id="cd12091">
    <property type="entry name" value="FANCM_ID"/>
    <property type="match status" value="1"/>
</dbReference>
<feature type="compositionally biased region" description="Polar residues" evidence="12">
    <location>
        <begin position="875"/>
        <end position="892"/>
    </location>
</feature>
<feature type="region of interest" description="Disordered" evidence="12">
    <location>
        <begin position="1590"/>
        <end position="1613"/>
    </location>
</feature>
<keyword evidence="4" id="KW-0227">DNA damage</keyword>
<dbReference type="InterPro" id="IPR010994">
    <property type="entry name" value="RuvA_2-like"/>
</dbReference>
<dbReference type="SUPFAM" id="SSF52540">
    <property type="entry name" value="P-loop containing nucleoside triphosphate hydrolases"/>
    <property type="match status" value="1"/>
</dbReference>
<feature type="region of interest" description="Disordered" evidence="12">
    <location>
        <begin position="1"/>
        <end position="62"/>
    </location>
</feature>
<dbReference type="GO" id="GO:0035825">
    <property type="term" value="P:homologous recombination"/>
    <property type="evidence" value="ECO:0007669"/>
    <property type="project" value="UniProtKB-ARBA"/>
</dbReference>
<dbReference type="GO" id="GO:0016787">
    <property type="term" value="F:hydrolase activity"/>
    <property type="evidence" value="ECO:0007669"/>
    <property type="project" value="UniProtKB-KW"/>
</dbReference>
<dbReference type="CDD" id="cd20077">
    <property type="entry name" value="XPF_nuclease_FANCM"/>
    <property type="match status" value="1"/>
</dbReference>
<evidence type="ECO:0000256" key="1">
    <source>
        <dbReference type="ARBA" id="ARBA00004123"/>
    </source>
</evidence>
<evidence type="ECO:0000259" key="13">
    <source>
        <dbReference type="PROSITE" id="PS51192"/>
    </source>
</evidence>
<feature type="region of interest" description="Disordered" evidence="12">
    <location>
        <begin position="869"/>
        <end position="906"/>
    </location>
</feature>
<dbReference type="GO" id="GO:0005524">
    <property type="term" value="F:ATP binding"/>
    <property type="evidence" value="ECO:0007669"/>
    <property type="project" value="UniProtKB-KW"/>
</dbReference>
<dbReference type="SUPFAM" id="SSF52980">
    <property type="entry name" value="Restriction endonuclease-like"/>
    <property type="match status" value="1"/>
</dbReference>
<evidence type="ECO:0000256" key="2">
    <source>
        <dbReference type="ARBA" id="ARBA00009889"/>
    </source>
</evidence>
<dbReference type="FunFam" id="1.20.1320.20:FF:000001">
    <property type="entry name" value="Fanconi anemia, complementation group M"/>
    <property type="match status" value="1"/>
</dbReference>
<dbReference type="Gene3D" id="1.10.150.20">
    <property type="entry name" value="5' to 3' exonuclease, C-terminal subdomain"/>
    <property type="match status" value="1"/>
</dbReference>
<dbReference type="InterPro" id="IPR044749">
    <property type="entry name" value="FANCM_DEXDc"/>
</dbReference>
<dbReference type="InterPro" id="IPR014001">
    <property type="entry name" value="Helicase_ATP-bd"/>
</dbReference>
<dbReference type="GO" id="GO:0045003">
    <property type="term" value="P:double-strand break repair via synthesis-dependent strand annealing"/>
    <property type="evidence" value="ECO:0007669"/>
    <property type="project" value="TreeGrafter"/>
</dbReference>
<comment type="similarity">
    <text evidence="2">Belongs to the DEAD box helicase family. DEAH subfamily. FANCM sub-subfamily.</text>
</comment>
<dbReference type="SMART" id="SM00490">
    <property type="entry name" value="HELICc"/>
    <property type="match status" value="1"/>
</dbReference>
<keyword evidence="3" id="KW-0547">Nucleotide-binding</keyword>
<evidence type="ECO:0000259" key="14">
    <source>
        <dbReference type="PROSITE" id="PS51194"/>
    </source>
</evidence>
<dbReference type="Gene3D" id="1.20.1320.20">
    <property type="entry name" value="hef helicase domain"/>
    <property type="match status" value="1"/>
</dbReference>
<dbReference type="PROSITE" id="PS51194">
    <property type="entry name" value="HELICASE_CTER"/>
    <property type="match status" value="1"/>
</dbReference>
<dbReference type="InterPro" id="IPR011335">
    <property type="entry name" value="Restrct_endonuc-II-like"/>
</dbReference>
<dbReference type="CDD" id="cd18801">
    <property type="entry name" value="SF2_C_FANCM_Hef"/>
    <property type="match status" value="1"/>
</dbReference>
<dbReference type="FunFam" id="3.40.50.300:FF:000861">
    <property type="entry name" value="Fanconi anemia, complementation group M"/>
    <property type="match status" value="1"/>
</dbReference>
<evidence type="ECO:0000256" key="5">
    <source>
        <dbReference type="ARBA" id="ARBA00022801"/>
    </source>
</evidence>
<dbReference type="InterPro" id="IPR047418">
    <property type="entry name" value="XPF_nuclease_FANCM"/>
</dbReference>
<dbReference type="SMART" id="SM00891">
    <property type="entry name" value="ERCC4"/>
    <property type="match status" value="1"/>
</dbReference>
<accession>A0AAD1TK96</accession>
<dbReference type="GO" id="GO:0005634">
    <property type="term" value="C:nucleus"/>
    <property type="evidence" value="ECO:0007669"/>
    <property type="project" value="UniProtKB-SubCell"/>
</dbReference>
<evidence type="ECO:0000256" key="11">
    <source>
        <dbReference type="ARBA" id="ARBA00083245"/>
    </source>
</evidence>
<dbReference type="PROSITE" id="PS51192">
    <property type="entry name" value="HELICASE_ATP_BIND_1"/>
    <property type="match status" value="1"/>
</dbReference>
<dbReference type="Gene3D" id="3.40.50.300">
    <property type="entry name" value="P-loop containing nucleotide triphosphate hydrolases"/>
    <property type="match status" value="2"/>
</dbReference>
<feature type="region of interest" description="Disordered" evidence="12">
    <location>
        <begin position="1343"/>
        <end position="1375"/>
    </location>
</feature>
<dbReference type="InterPro" id="IPR027417">
    <property type="entry name" value="P-loop_NTPase"/>
</dbReference>
<keyword evidence="7" id="KW-0067">ATP-binding</keyword>
<dbReference type="InterPro" id="IPR011545">
    <property type="entry name" value="DEAD/DEAH_box_helicase_dom"/>
</dbReference>
<evidence type="ECO:0000256" key="7">
    <source>
        <dbReference type="ARBA" id="ARBA00022840"/>
    </source>
</evidence>
<evidence type="ECO:0000256" key="6">
    <source>
        <dbReference type="ARBA" id="ARBA00022806"/>
    </source>
</evidence>
<feature type="compositionally biased region" description="Polar residues" evidence="12">
    <location>
        <begin position="1"/>
        <end position="17"/>
    </location>
</feature>
<evidence type="ECO:0000256" key="3">
    <source>
        <dbReference type="ARBA" id="ARBA00022741"/>
    </source>
</evidence>
<feature type="region of interest" description="Disordered" evidence="12">
    <location>
        <begin position="85"/>
        <end position="115"/>
    </location>
</feature>
<evidence type="ECO:0000313" key="15">
    <source>
        <dbReference type="EMBL" id="CAH2328838.1"/>
    </source>
</evidence>
<evidence type="ECO:0000256" key="9">
    <source>
        <dbReference type="ARBA" id="ARBA00023242"/>
    </source>
</evidence>
<keyword evidence="16" id="KW-1185">Reference proteome</keyword>
<dbReference type="InterPro" id="IPR039686">
    <property type="entry name" value="FANCM/Mph1-like_ID"/>
</dbReference>
<dbReference type="GO" id="GO:0036297">
    <property type="term" value="P:interstrand cross-link repair"/>
    <property type="evidence" value="ECO:0007669"/>
    <property type="project" value="TreeGrafter"/>
</dbReference>
<dbReference type="Pfam" id="PF00271">
    <property type="entry name" value="Helicase_C"/>
    <property type="match status" value="1"/>
</dbReference>
<dbReference type="GO" id="GO:0043138">
    <property type="term" value="F:3'-5' DNA helicase activity"/>
    <property type="evidence" value="ECO:0007669"/>
    <property type="project" value="InterPro"/>
</dbReference>
<evidence type="ECO:0000256" key="10">
    <source>
        <dbReference type="ARBA" id="ARBA00058282"/>
    </source>
</evidence>
<keyword evidence="9" id="KW-0539">Nucleus</keyword>
<dbReference type="PANTHER" id="PTHR14025">
    <property type="entry name" value="FANCONI ANEMIA GROUP M FANCM FAMILY MEMBER"/>
    <property type="match status" value="1"/>
</dbReference>
<dbReference type="Pfam" id="PF16783">
    <property type="entry name" value="FANCM-MHF_bd"/>
    <property type="match status" value="1"/>
</dbReference>
<feature type="compositionally biased region" description="Basic and acidic residues" evidence="12">
    <location>
        <begin position="1343"/>
        <end position="1354"/>
    </location>
</feature>
<feature type="compositionally biased region" description="Acidic residues" evidence="12">
    <location>
        <begin position="1446"/>
        <end position="1457"/>
    </location>
</feature>
<dbReference type="InterPro" id="IPR001650">
    <property type="entry name" value="Helicase_C-like"/>
</dbReference>
<dbReference type="Gene3D" id="3.40.50.10130">
    <property type="match status" value="1"/>
</dbReference>
<dbReference type="Pfam" id="PF00270">
    <property type="entry name" value="DEAD"/>
    <property type="match status" value="1"/>
</dbReference>
<protein>
    <recommendedName>
        <fullName evidence="11">ATP-dependent RNA helicase FANCM</fullName>
    </recommendedName>
</protein>
<dbReference type="GO" id="GO:0009378">
    <property type="term" value="F:four-way junction helicase activity"/>
    <property type="evidence" value="ECO:0007669"/>
    <property type="project" value="TreeGrafter"/>
</dbReference>
<dbReference type="InterPro" id="IPR031879">
    <property type="entry name" value="FANCM-MHF-bd"/>
</dbReference>
<comment type="function">
    <text evidence="10">DNA-dependent ATPase component of the Fanconi anemia (FA) core complex. Required for the normal activation of the FA pathway, leading to monoubiquitination of the FANCI-FANCD2 complex in response to DNA damage, cellular resistance to DNA cross-linking drugs, and prevention of chromosomal breakage. In complex with CENPS and CENPX, binds double-stranded DNA (dsDNA), fork-structured DNA (fsDNA) and Holliday junction substrates. Its ATP-dependent DNA branch migration activity can process branched DNA structures such as a movable replication fork. This activity is strongly stimulated in the presence of CENPS and CENPX. In complex with FAAP24, efficiently binds to single-strand DNA (ssDNA), splayed-arm DNA, and 3'-flap substrates. In vitro, on its own, strongly binds ssDNA oligomers and weakly fsDNA, but does not bind to dsDNA.</text>
</comment>
<sequence length="1920" mass="215117">MASRQKTLFQSWGSSLPPTARAPRDPKRGRGASSNRGRHRPQRQTPSLFRPPPPGQPGDEEDDDVLLVEACEVEESFNKTAIKETGCQDHQDHQQSSPARTPAQAPGENTQHGLKGHIHNTTEIRLPEGYGQELSTSQIQNLPGFDLSAGALWIYPTNYPVRDYQFNIAQVSLLHNTLVCLPTGLGKTFIAAVVMYNFYRWYPSGKIVFMAPTKPLVAQQIEACFKIMGIPQEHMAEMTGNIQAQKRKEIWQKCRTFFLTPQIMVNDLMRGTCPATEIKCLVIDEAHKALGNHAYCQVVRALLGYTQQFRILALTATPGSDTKSVQQVVSNLLIAQIELRSEDSPDIQAYSHNRQLEKFVVPLGEELKVLQTCYLKVLETFAGRLIQNGVMSRREIPNLTKYQVILSREQFRKNPPSNVMGAQLGVIEGDFALCISLYHGYELLLQMGARSLYHYLNSIMDGSKGMMRTRNELTRNCDFMGLYEQLENLYSDSSASAPGSDVKKPFIYSHPKLKKLEEVVVQHFKSWGDRHAPNTSKQTHEDTRIMIFSSFRDSVQEIAKMLHQHHPMVRVMTFVGHSSSGKNIKGFTQKEQLEVVKRFREGGYNTLVSTCVGEEGLDIGEVDLIICFDAQKSPIRLVQRMGRTGRKRQGRIVVILGQGREERTYNQSQSNKKSIYKAVLGNNKAFQLCSQSPRMVPEGLNPKVHKMFITQGTYENKDSVPPLSNGKRSSLGHHRLSLFDQNDSLKEGWPLTHREFETWSSLYRLNESDGITDVLLPRSRFESFKAADDTPEEPDPPPGNVHKLSLTEWRLWQNQSLPTEFVDHSDRCKHFTATMEMIELMRLEEGVCSYDLEMKSYLHKEDVGMKKVPAKSHLTHSSTNSPKHLVPSTTTLRDAPHSSVETESDFKCSVKSTSTSLKPISRSHLSVALSPDPADSVSPPTILEGPLMPSEFPALDPFNGEGIDAPLSRPKTSSVSDKKNSKLSPCTEDVQSKSHTFDSGFQCFNDNSSAFSSMSYGPPTPSNDFVFTEFLADRQHECQDILSRTKQFLSRSPPPLSSLDDFDIAEFTSAAQSIFPDLKREHLESLTPIKVTTDIPKLKNKPDQSMQDYLSDVISSDIAVEIHRNLVVLTPEFEKPLCESKIVSAYCEDMPNQETRIKNIISKEPEDDENDPEWDHIFECDNEQLDFSPKSTLSPSLSVDHLLEDDAASPTRVTLPDHQDISSELFEDDPFCDIVQENSNSGQGKTIETTSVTFNLFDPSILQDGSEQDSDTNEISSSAYDCSEEMFSVNFDLGFSVDDSSLESEASSKHGSDANCENDLPHTPFKESTTDVIEVDHSLSECEASPKRGSDADCKNNMSHTPPKESRTDVIEVGSSSESEDSVVFRRKRKLTKINVLKSPEIGSSDCDFDSPIPVVKKRKRVFRTGYAREFFDDQAELSSGGELVSSDENDASENEQDTSIVDFLNDNTLTQDPEMHAIYLKSLRSPALGNRFKMVDRKKTNMAIFSQVPEQDESYMEDSFCVADDQEQKEEESSSEEEVEADLDLLQQDSFVDGRKQYRTRRRVNLKSGQSRQNIEKPPVKKRTRIILHDSSEEETGQTPRKLATSTPLGAGNFSVPTKLPLGCSSSENNFNTPLKDAIKVPLRDRCQVRINLKAATSEELDFSTTSLSCMKVGTSNDKTDSACKSSSSSAGMNLCHGSTTSSQVPVILADSREISSGSEVISCLKTTHGVNVEVCSLRGCDYIVSNRLAVERKFQSEFSNSSNRSKLVERVKHLQNLFERVCLILEKDRVKPGETTRPFQRTKYYDSTLSALIDVGVQILFSSSQEETAGLLKELVLLEQRKHAAITVPTQVTGHKQDELRFYLSIPNVSYVTALNMCHHCASVKQILNSSLAEIAKCGEISDKKAEEIYRYLRNPSD</sequence>
<dbReference type="EMBL" id="OW240924">
    <property type="protein sequence ID" value="CAH2328838.1"/>
    <property type="molecule type" value="Genomic_DNA"/>
</dbReference>
<feature type="region of interest" description="Disordered" evidence="12">
    <location>
        <begin position="1302"/>
        <end position="1327"/>
    </location>
</feature>
<dbReference type="InterPro" id="IPR006166">
    <property type="entry name" value="ERCC4_domain"/>
</dbReference>
<reference evidence="15" key="1">
    <citation type="submission" date="2022-03" db="EMBL/GenBank/DDBJ databases">
        <authorList>
            <person name="Alioto T."/>
            <person name="Alioto T."/>
            <person name="Gomez Garrido J."/>
        </authorList>
    </citation>
    <scope>NUCLEOTIDE SEQUENCE</scope>
</reference>
<dbReference type="Proteomes" id="UP001295444">
    <property type="component" value="Chromosome 13"/>
</dbReference>
<proteinExistence type="inferred from homology"/>
<dbReference type="CDD" id="cd18033">
    <property type="entry name" value="DEXDc_FANCM"/>
    <property type="match status" value="1"/>
</dbReference>
<gene>
    <name evidence="15" type="ORF">PECUL_23A028558</name>
</gene>
<feature type="domain" description="Helicase C-terminal" evidence="14">
    <location>
        <begin position="515"/>
        <end position="694"/>
    </location>
</feature>
<organism evidence="15 16">
    <name type="scientific">Pelobates cultripes</name>
    <name type="common">Western spadefoot toad</name>
    <dbReference type="NCBI Taxonomy" id="61616"/>
    <lineage>
        <taxon>Eukaryota</taxon>
        <taxon>Metazoa</taxon>
        <taxon>Chordata</taxon>
        <taxon>Craniata</taxon>
        <taxon>Vertebrata</taxon>
        <taxon>Euteleostomi</taxon>
        <taxon>Amphibia</taxon>
        <taxon>Batrachia</taxon>
        <taxon>Anura</taxon>
        <taxon>Pelobatoidea</taxon>
        <taxon>Pelobatidae</taxon>
        <taxon>Pelobates</taxon>
    </lineage>
</organism>
<evidence type="ECO:0000256" key="4">
    <source>
        <dbReference type="ARBA" id="ARBA00022763"/>
    </source>
</evidence>
<feature type="region of interest" description="Disordered" evidence="12">
    <location>
        <begin position="1438"/>
        <end position="1457"/>
    </location>
</feature>
<dbReference type="PANTHER" id="PTHR14025:SF20">
    <property type="entry name" value="FANCONI ANEMIA GROUP M PROTEIN"/>
    <property type="match status" value="1"/>
</dbReference>
<dbReference type="SUPFAM" id="SSF47781">
    <property type="entry name" value="RuvA domain 2-like"/>
    <property type="match status" value="1"/>
</dbReference>
<evidence type="ECO:0000313" key="16">
    <source>
        <dbReference type="Proteomes" id="UP001295444"/>
    </source>
</evidence>
<keyword evidence="6" id="KW-0347">Helicase</keyword>
<dbReference type="SMART" id="SM00487">
    <property type="entry name" value="DEXDc"/>
    <property type="match status" value="1"/>
</dbReference>
<dbReference type="GO" id="GO:0000400">
    <property type="term" value="F:four-way junction DNA binding"/>
    <property type="evidence" value="ECO:0007669"/>
    <property type="project" value="TreeGrafter"/>
</dbReference>
<name>A0AAD1TK96_PELCU</name>